<proteinExistence type="predicted"/>
<accession>A0AAW0BJ74</accession>
<name>A0AAW0BJ74_9AGAR</name>
<evidence type="ECO:0000313" key="2">
    <source>
        <dbReference type="Proteomes" id="UP001383192"/>
    </source>
</evidence>
<comment type="caution">
    <text evidence="1">The sequence shown here is derived from an EMBL/GenBank/DDBJ whole genome shotgun (WGS) entry which is preliminary data.</text>
</comment>
<dbReference type="AlphaFoldDB" id="A0AAW0BJ74"/>
<gene>
    <name evidence="1" type="ORF">VNI00_015838</name>
</gene>
<organism evidence="1 2">
    <name type="scientific">Paramarasmius palmivorus</name>
    <dbReference type="NCBI Taxonomy" id="297713"/>
    <lineage>
        <taxon>Eukaryota</taxon>
        <taxon>Fungi</taxon>
        <taxon>Dikarya</taxon>
        <taxon>Basidiomycota</taxon>
        <taxon>Agaricomycotina</taxon>
        <taxon>Agaricomycetes</taxon>
        <taxon>Agaricomycetidae</taxon>
        <taxon>Agaricales</taxon>
        <taxon>Marasmiineae</taxon>
        <taxon>Marasmiaceae</taxon>
        <taxon>Paramarasmius</taxon>
    </lineage>
</organism>
<keyword evidence="2" id="KW-1185">Reference proteome</keyword>
<dbReference type="EMBL" id="JAYKXP010000110">
    <property type="protein sequence ID" value="KAK7025923.1"/>
    <property type="molecule type" value="Genomic_DNA"/>
</dbReference>
<protein>
    <submittedName>
        <fullName evidence="1">Uncharacterized protein</fullName>
    </submittedName>
</protein>
<reference evidence="1 2" key="1">
    <citation type="submission" date="2024-01" db="EMBL/GenBank/DDBJ databases">
        <title>A draft genome for a cacao thread blight-causing isolate of Paramarasmius palmivorus.</title>
        <authorList>
            <person name="Baruah I.K."/>
            <person name="Bukari Y."/>
            <person name="Amoako-Attah I."/>
            <person name="Meinhardt L.W."/>
            <person name="Bailey B.A."/>
            <person name="Cohen S.P."/>
        </authorList>
    </citation>
    <scope>NUCLEOTIDE SEQUENCE [LARGE SCALE GENOMIC DNA]</scope>
    <source>
        <strain evidence="1 2">GH-12</strain>
    </source>
</reference>
<dbReference type="Proteomes" id="UP001383192">
    <property type="component" value="Unassembled WGS sequence"/>
</dbReference>
<evidence type="ECO:0000313" key="1">
    <source>
        <dbReference type="EMBL" id="KAK7025923.1"/>
    </source>
</evidence>
<sequence>MPLPSLPSHRTDPILAVGNICKGCNAILPAREKRCGGCESVIYCSCRKYINRHHMKVLAFGIHGFLDILDHDPNFSPIESPAQFVACFRALSRQIVWVIHLREKQSASRDDAPSSSHVFYQLGSGHAMAQEEYLRNSFDRQGRDTIPQLLSAKEAESEDSAGLVTAVFGLDRDGYMRTSFTVTKNVSNLFALQRGFISARSELDLAICGI</sequence>